<evidence type="ECO:0000256" key="1">
    <source>
        <dbReference type="SAM" id="Phobius"/>
    </source>
</evidence>
<organism evidence="2">
    <name type="scientific">Desertifilum tharense IPPAS B-1220</name>
    <dbReference type="NCBI Taxonomy" id="1781255"/>
    <lineage>
        <taxon>Bacteria</taxon>
        <taxon>Bacillati</taxon>
        <taxon>Cyanobacteriota</taxon>
        <taxon>Cyanophyceae</taxon>
        <taxon>Desertifilales</taxon>
        <taxon>Desertifilaceae</taxon>
        <taxon>Desertifilum</taxon>
    </lineage>
</organism>
<proteinExistence type="predicted"/>
<accession>A0A1E5QDE1</accession>
<dbReference type="OrthoDB" id="422772at2"/>
<evidence type="ECO:0000313" key="2">
    <source>
        <dbReference type="EMBL" id="OEJ72682.1"/>
    </source>
</evidence>
<dbReference type="AlphaFoldDB" id="A0A1E5QDE1"/>
<dbReference type="InterPro" id="IPR019664">
    <property type="entry name" value="Uncharacterised_Ycf51"/>
</dbReference>
<reference evidence="2" key="1">
    <citation type="submission" date="2016-09" db="EMBL/GenBank/DDBJ databases">
        <title>Draft genome of thermotolerant cyanobacterium Desertifilum sp. strain IPPAS B-1220.</title>
        <authorList>
            <person name="Sinetova M.A."/>
            <person name="Bolakhan K."/>
            <person name="Zayadan B.K."/>
            <person name="Mironov K.S."/>
            <person name="Ustinova V."/>
            <person name="Kupriyanova E.V."/>
            <person name="Sidorov R.A."/>
            <person name="Skrypnik A.N."/>
            <person name="Gogoleva N.E."/>
            <person name="Gogolev Y.V."/>
            <person name="Los D.A."/>
        </authorList>
    </citation>
    <scope>NUCLEOTIDE SEQUENCE [LARGE SCALE GENOMIC DNA]</scope>
    <source>
        <strain evidence="2">IPPAS B-1220</strain>
    </source>
</reference>
<protein>
    <recommendedName>
        <fullName evidence="3">DUF2518 family protein</fullName>
    </recommendedName>
</protein>
<keyword evidence="1" id="KW-0472">Membrane</keyword>
<keyword evidence="1" id="KW-0812">Transmembrane</keyword>
<keyword evidence="1" id="KW-1133">Transmembrane helix</keyword>
<comment type="caution">
    <text evidence="2">The sequence shown here is derived from an EMBL/GenBank/DDBJ whole genome shotgun (WGS) entry which is preliminary data.</text>
</comment>
<dbReference type="STRING" id="1781255.BH720_23725"/>
<dbReference type="EMBL" id="MJGC01000119">
    <property type="protein sequence ID" value="OEJ72682.1"/>
    <property type="molecule type" value="Genomic_DNA"/>
</dbReference>
<feature type="transmembrane region" description="Helical" evidence="1">
    <location>
        <begin position="37"/>
        <end position="59"/>
    </location>
</feature>
<feature type="transmembrane region" description="Helical" evidence="1">
    <location>
        <begin position="7"/>
        <end position="31"/>
    </location>
</feature>
<gene>
    <name evidence="2" type="ORF">BH720_23725</name>
</gene>
<sequence>MSTTLDFIVAAKWAGIATVASAAIAALGFLFQWGIRFRLVGVTGFMGVLTAGLFALGLVPFTRTQIPGSIHYTVVFDNGGPQAVIALPPEVTDDQLTATLKQAASDLFSPGRVGRGDTELSIRARSLVHPDPKVTRPLYFAEVKRSLFNREDDTLDIRIDSEKLALARQIAGVNLEESGKSQRE</sequence>
<dbReference type="Pfam" id="PF10726">
    <property type="entry name" value="DUF2518"/>
    <property type="match status" value="1"/>
</dbReference>
<evidence type="ECO:0008006" key="3">
    <source>
        <dbReference type="Google" id="ProtNLM"/>
    </source>
</evidence>
<name>A0A1E5QDE1_9CYAN</name>